<feature type="domain" description="Shedu protein SduA C-terminal" evidence="1">
    <location>
        <begin position="17"/>
        <end position="177"/>
    </location>
</feature>
<reference evidence="2 3" key="1">
    <citation type="submission" date="2019-09" db="EMBL/GenBank/DDBJ databases">
        <title>Taxonomic organization of the family Brucellaceae based on a phylogenomic approach.</title>
        <authorList>
            <person name="Leclercq S."/>
            <person name="Cloeckaert A."/>
            <person name="Zygmunt M.S."/>
        </authorList>
    </citation>
    <scope>NUCLEOTIDE SEQUENCE [LARGE SCALE GENOMIC DNA]</scope>
    <source>
        <strain evidence="2 3">CCUG 34461</strain>
    </source>
</reference>
<proteinExistence type="predicted"/>
<accession>A0A6I0DLA3</accession>
<dbReference type="KEGG" id="oah:DR92_4529"/>
<name>A0A6I0DLA3_BRUAN</name>
<dbReference type="RefSeq" id="WP_051917436.1">
    <property type="nucleotide sequence ID" value="NZ_CP008817.1"/>
</dbReference>
<protein>
    <submittedName>
        <fullName evidence="2">DUF4263 domain-containing protein</fullName>
    </submittedName>
</protein>
<evidence type="ECO:0000313" key="3">
    <source>
        <dbReference type="Proteomes" id="UP000441102"/>
    </source>
</evidence>
<dbReference type="Pfam" id="PF14082">
    <property type="entry name" value="SduA_C"/>
    <property type="match status" value="1"/>
</dbReference>
<dbReference type="AlphaFoldDB" id="A0A6I0DLA3"/>
<evidence type="ECO:0000259" key="1">
    <source>
        <dbReference type="Pfam" id="PF14082"/>
    </source>
</evidence>
<sequence length="206" mass="23422">MSDIIESMSRELVNRRKEGFWQEYFIQNPFVLKMLFGLPVIMYTDQASVGGMGLKRSGEKYADYLVEAGMLGNLGIVEIKTTETPLLTKDPYRPPTLYGPSADLSGGVNQLLDQKLRLIKGIAAKKEDDDQPHIQAWSVPCILIIGRLPEMRELKRSFEIYRGSQRDVLIITFDELLAKLKALHEFLSTKPDEPKEELSDQYADLL</sequence>
<dbReference type="InterPro" id="IPR025359">
    <property type="entry name" value="SduA_C"/>
</dbReference>
<comment type="caution">
    <text evidence="2">The sequence shown here is derived from an EMBL/GenBank/DDBJ whole genome shotgun (WGS) entry which is preliminary data.</text>
</comment>
<dbReference type="EMBL" id="WBWX01000020">
    <property type="protein sequence ID" value="KAB2789930.1"/>
    <property type="molecule type" value="Genomic_DNA"/>
</dbReference>
<evidence type="ECO:0000313" key="2">
    <source>
        <dbReference type="EMBL" id="KAB2789930.1"/>
    </source>
</evidence>
<gene>
    <name evidence="2" type="ORF">F9L06_25110</name>
</gene>
<dbReference type="Proteomes" id="UP000441102">
    <property type="component" value="Unassembled WGS sequence"/>
</dbReference>
<organism evidence="2 3">
    <name type="scientific">Brucella anthropi</name>
    <name type="common">Ochrobactrum anthropi</name>
    <dbReference type="NCBI Taxonomy" id="529"/>
    <lineage>
        <taxon>Bacteria</taxon>
        <taxon>Pseudomonadati</taxon>
        <taxon>Pseudomonadota</taxon>
        <taxon>Alphaproteobacteria</taxon>
        <taxon>Hyphomicrobiales</taxon>
        <taxon>Brucellaceae</taxon>
        <taxon>Brucella/Ochrobactrum group</taxon>
        <taxon>Brucella</taxon>
    </lineage>
</organism>